<comment type="caution">
    <text evidence="1">The sequence shown here is derived from an EMBL/GenBank/DDBJ whole genome shotgun (WGS) entry which is preliminary data.</text>
</comment>
<reference evidence="1 2" key="1">
    <citation type="submission" date="2019-03" db="EMBL/GenBank/DDBJ databases">
        <title>Draft genome sequences of novel Actinobacteria.</title>
        <authorList>
            <person name="Sahin N."/>
            <person name="Ay H."/>
            <person name="Saygin H."/>
        </authorList>
    </citation>
    <scope>NUCLEOTIDE SEQUENCE [LARGE SCALE GENOMIC DNA]</scope>
    <source>
        <strain evidence="1 2">JCM 30547</strain>
    </source>
</reference>
<gene>
    <name evidence="1" type="ORF">E1261_08430</name>
</gene>
<sequence>MTQAGWRFVAPDDFDDFDWAEVTDRGVLGGRLVHGDREFPVVVYDPVRIGQDAERGTEGGVVLYEANVIMVEHLTRETAEAAVARLAKAGSFDWLLG</sequence>
<protein>
    <submittedName>
        <fullName evidence="1">Uncharacterized protein</fullName>
    </submittedName>
</protein>
<keyword evidence="2" id="KW-1185">Reference proteome</keyword>
<evidence type="ECO:0000313" key="1">
    <source>
        <dbReference type="EMBL" id="TDC32504.1"/>
    </source>
</evidence>
<organism evidence="1 2">
    <name type="scientific">Kribbella albertanoniae</name>
    <dbReference type="NCBI Taxonomy" id="1266829"/>
    <lineage>
        <taxon>Bacteria</taxon>
        <taxon>Bacillati</taxon>
        <taxon>Actinomycetota</taxon>
        <taxon>Actinomycetes</taxon>
        <taxon>Propionibacteriales</taxon>
        <taxon>Kribbellaceae</taxon>
        <taxon>Kribbella</taxon>
    </lineage>
</organism>
<dbReference type="EMBL" id="SMKA01000022">
    <property type="protein sequence ID" value="TDC32504.1"/>
    <property type="molecule type" value="Genomic_DNA"/>
</dbReference>
<dbReference type="RefSeq" id="WP_132404492.1">
    <property type="nucleotide sequence ID" value="NZ_SMKA01000022.1"/>
</dbReference>
<dbReference type="Proteomes" id="UP000295075">
    <property type="component" value="Unassembled WGS sequence"/>
</dbReference>
<proteinExistence type="predicted"/>
<dbReference type="OrthoDB" id="513474at2"/>
<evidence type="ECO:0000313" key="2">
    <source>
        <dbReference type="Proteomes" id="UP000295075"/>
    </source>
</evidence>
<name>A0A4R4QAY7_9ACTN</name>
<accession>A0A4R4QAY7</accession>
<dbReference type="AlphaFoldDB" id="A0A4R4QAY7"/>